<reference evidence="1" key="1">
    <citation type="submission" date="2019-08" db="EMBL/GenBank/DDBJ databases">
        <authorList>
            <person name="Kucharzyk K."/>
            <person name="Murdoch R.W."/>
            <person name="Higgins S."/>
            <person name="Loffler F."/>
        </authorList>
    </citation>
    <scope>NUCLEOTIDE SEQUENCE</scope>
</reference>
<gene>
    <name evidence="1" type="ORF">SDC9_194692</name>
</gene>
<dbReference type="EMBL" id="VSSQ01108303">
    <property type="protein sequence ID" value="MPN47092.1"/>
    <property type="molecule type" value="Genomic_DNA"/>
</dbReference>
<accession>A0A645I8G4</accession>
<dbReference type="AlphaFoldDB" id="A0A645I8G4"/>
<comment type="caution">
    <text evidence="1">The sequence shown here is derived from an EMBL/GenBank/DDBJ whole genome shotgun (WGS) entry which is preliminary data.</text>
</comment>
<proteinExistence type="predicted"/>
<evidence type="ECO:0000313" key="1">
    <source>
        <dbReference type="EMBL" id="MPN47092.1"/>
    </source>
</evidence>
<organism evidence="1">
    <name type="scientific">bioreactor metagenome</name>
    <dbReference type="NCBI Taxonomy" id="1076179"/>
    <lineage>
        <taxon>unclassified sequences</taxon>
        <taxon>metagenomes</taxon>
        <taxon>ecological metagenomes</taxon>
    </lineage>
</organism>
<sequence length="165" mass="19405">MDVNDLRQWVADNDILNKTIKQFWSSFKEFMNTEWTEDNPFALFSEDKLIVDVKEISLKLREYSKLPRNILSEVVEVRLDLHYLGAFMGYYSISYDLYGNEVDNTLEWGLAFAAINQRISLLEGLKNEFERNSVTDTLDKKSIEVIRNVIDDKLEEMKESFKKEG</sequence>
<name>A0A645I8G4_9ZZZZ</name>
<protein>
    <submittedName>
        <fullName evidence="1">Uncharacterized protein</fullName>
    </submittedName>
</protein>